<dbReference type="InterPro" id="IPR002110">
    <property type="entry name" value="Ankyrin_rpt"/>
</dbReference>
<dbReference type="Proteomes" id="UP000710440">
    <property type="component" value="Unassembled WGS sequence"/>
</dbReference>
<feature type="repeat" description="ANK" evidence="3">
    <location>
        <begin position="51"/>
        <end position="83"/>
    </location>
</feature>
<evidence type="ECO:0008006" key="6">
    <source>
        <dbReference type="Google" id="ProtNLM"/>
    </source>
</evidence>
<dbReference type="EMBL" id="BOPL01000011">
    <property type="protein sequence ID" value="GIK06662.1"/>
    <property type="molecule type" value="Genomic_DNA"/>
</dbReference>
<feature type="repeat" description="ANK" evidence="3">
    <location>
        <begin position="152"/>
        <end position="184"/>
    </location>
</feature>
<dbReference type="InterPro" id="IPR050889">
    <property type="entry name" value="Dendritic_Spine_Reg/Scaffold"/>
</dbReference>
<comment type="caution">
    <text evidence="4">The sequence shown here is derived from an EMBL/GenBank/DDBJ whole genome shotgun (WGS) entry which is preliminary data.</text>
</comment>
<dbReference type="GeneID" id="66930294"/>
<keyword evidence="1" id="KW-0677">Repeat</keyword>
<feature type="repeat" description="ANK" evidence="3">
    <location>
        <begin position="118"/>
        <end position="150"/>
    </location>
</feature>
<evidence type="ECO:0000313" key="4">
    <source>
        <dbReference type="EMBL" id="GIK06662.1"/>
    </source>
</evidence>
<gene>
    <name evidence="4" type="ORF">Aspvir_002312</name>
</gene>
<dbReference type="SMART" id="SM00248">
    <property type="entry name" value="ANK"/>
    <property type="match status" value="8"/>
</dbReference>
<feature type="repeat" description="ANK" evidence="3">
    <location>
        <begin position="185"/>
        <end position="217"/>
    </location>
</feature>
<evidence type="ECO:0000313" key="5">
    <source>
        <dbReference type="Proteomes" id="UP000710440"/>
    </source>
</evidence>
<reference evidence="4 5" key="1">
    <citation type="submission" date="2021-02" db="EMBL/GenBank/DDBJ databases">
        <title>Pan-genome distribution and transcriptional activeness of fungal secondary metabolism genes in Aspergillus section Fumigati.</title>
        <authorList>
            <person name="Takahashi H."/>
            <person name="Umemura M."/>
            <person name="Ninomiya A."/>
            <person name="Kusuya Y."/>
            <person name="Urayama S."/>
            <person name="Shimizu M."/>
            <person name="Watanabe A."/>
            <person name="Kamei K."/>
            <person name="Yaguchi T."/>
            <person name="Hagiwara D."/>
        </authorList>
    </citation>
    <scope>NUCLEOTIDE SEQUENCE [LARGE SCALE GENOMIC DNA]</scope>
    <source>
        <strain evidence="4 5">IFM 47045</strain>
    </source>
</reference>
<dbReference type="OrthoDB" id="366390at2759"/>
<dbReference type="PROSITE" id="PS50297">
    <property type="entry name" value="ANK_REP_REGION"/>
    <property type="match status" value="6"/>
</dbReference>
<dbReference type="PRINTS" id="PR01415">
    <property type="entry name" value="ANKYRIN"/>
</dbReference>
<dbReference type="PROSITE" id="PS50088">
    <property type="entry name" value="ANK_REPEAT"/>
    <property type="match status" value="6"/>
</dbReference>
<evidence type="ECO:0000256" key="2">
    <source>
        <dbReference type="ARBA" id="ARBA00023043"/>
    </source>
</evidence>
<dbReference type="Gene3D" id="1.25.40.20">
    <property type="entry name" value="Ankyrin repeat-containing domain"/>
    <property type="match status" value="1"/>
</dbReference>
<keyword evidence="2 3" id="KW-0040">ANK repeat</keyword>
<proteinExistence type="predicted"/>
<keyword evidence="5" id="KW-1185">Reference proteome</keyword>
<dbReference type="RefSeq" id="XP_043129848.1">
    <property type="nucleotide sequence ID" value="XM_043273913.1"/>
</dbReference>
<feature type="repeat" description="ANK" evidence="3">
    <location>
        <begin position="251"/>
        <end position="283"/>
    </location>
</feature>
<organism evidence="4 5">
    <name type="scientific">Aspergillus viridinutans</name>
    <dbReference type="NCBI Taxonomy" id="75553"/>
    <lineage>
        <taxon>Eukaryota</taxon>
        <taxon>Fungi</taxon>
        <taxon>Dikarya</taxon>
        <taxon>Ascomycota</taxon>
        <taxon>Pezizomycotina</taxon>
        <taxon>Eurotiomycetes</taxon>
        <taxon>Eurotiomycetidae</taxon>
        <taxon>Eurotiales</taxon>
        <taxon>Aspergillaceae</taxon>
        <taxon>Aspergillus</taxon>
        <taxon>Aspergillus subgen. Fumigati</taxon>
    </lineage>
</organism>
<name>A0A9P3C642_ASPVI</name>
<dbReference type="Pfam" id="PF12796">
    <property type="entry name" value="Ank_2"/>
    <property type="match status" value="3"/>
</dbReference>
<feature type="repeat" description="ANK" evidence="3">
    <location>
        <begin position="218"/>
        <end position="250"/>
    </location>
</feature>
<protein>
    <recommendedName>
        <fullName evidence="6">Ankyrin repeat-containing domain protein</fullName>
    </recommendedName>
</protein>
<evidence type="ECO:0000256" key="1">
    <source>
        <dbReference type="ARBA" id="ARBA00022737"/>
    </source>
</evidence>
<dbReference type="SUPFAM" id="SSF48403">
    <property type="entry name" value="Ankyrin repeat"/>
    <property type="match status" value="1"/>
</dbReference>
<dbReference type="InterPro" id="IPR036770">
    <property type="entry name" value="Ankyrin_rpt-contain_sf"/>
</dbReference>
<dbReference type="PANTHER" id="PTHR24166">
    <property type="entry name" value="ROLLING PEBBLES, ISOFORM B"/>
    <property type="match status" value="1"/>
</dbReference>
<sequence>MSSTQLALFLTVDYLDWPGDTYRLSLVNKALYSLLQDPLYKRLLQPGSSRHNGTYLHFAAHENHLSLLQRLVRRGGNLQRLNDISRSPLHYAVGRKHKDICRWIAATDPATLEQRNGQGATTLLMAAKAREWDLCRVLLECGADVNAAGPSHGWTCLHYAAGEGTREMVELILNHGGDLGAVTKGGGTPLRMAVRCNNTDLIKVMVDYGADIHAVDDTGTSIVHWALEDGNLTNVQLLVELGASVRVKDARGHTPLHWAAQRGHVDICEWLLRYGGAQENVNAQCNGFLTPLYYAAKEGHREVCRVLQNHGGDFGGLFIMR</sequence>
<accession>A0A9P3C642</accession>
<evidence type="ECO:0000256" key="3">
    <source>
        <dbReference type="PROSITE-ProRule" id="PRU00023"/>
    </source>
</evidence>
<dbReference type="PANTHER" id="PTHR24166:SF48">
    <property type="entry name" value="PROTEIN VAPYRIN"/>
    <property type="match status" value="1"/>
</dbReference>
<dbReference type="AlphaFoldDB" id="A0A9P3C642"/>